<reference evidence="4" key="1">
    <citation type="journal article" date="2019" name="Nat. Commun.">
        <title>The genome of broomcorn millet.</title>
        <authorList>
            <person name="Zou C."/>
            <person name="Miki D."/>
            <person name="Li D."/>
            <person name="Tang Q."/>
            <person name="Xiao L."/>
            <person name="Rajput S."/>
            <person name="Deng P."/>
            <person name="Jia W."/>
            <person name="Huang R."/>
            <person name="Zhang M."/>
            <person name="Sun Y."/>
            <person name="Hu J."/>
            <person name="Fu X."/>
            <person name="Schnable P.S."/>
            <person name="Li F."/>
            <person name="Zhang H."/>
            <person name="Feng B."/>
            <person name="Zhu X."/>
            <person name="Liu R."/>
            <person name="Schnable J.C."/>
            <person name="Zhu J.-K."/>
            <person name="Zhang H."/>
        </authorList>
    </citation>
    <scope>NUCLEOTIDE SEQUENCE [LARGE SCALE GENOMIC DNA]</scope>
</reference>
<proteinExistence type="predicted"/>
<dbReference type="PROSITE" id="PS51354">
    <property type="entry name" value="GLUTAREDOXIN_2"/>
    <property type="match status" value="1"/>
</dbReference>
<organism evidence="3 4">
    <name type="scientific">Panicum miliaceum</name>
    <name type="common">Proso millet</name>
    <name type="synonym">Broomcorn millet</name>
    <dbReference type="NCBI Taxonomy" id="4540"/>
    <lineage>
        <taxon>Eukaryota</taxon>
        <taxon>Viridiplantae</taxon>
        <taxon>Streptophyta</taxon>
        <taxon>Embryophyta</taxon>
        <taxon>Tracheophyta</taxon>
        <taxon>Spermatophyta</taxon>
        <taxon>Magnoliopsida</taxon>
        <taxon>Liliopsida</taxon>
        <taxon>Poales</taxon>
        <taxon>Poaceae</taxon>
        <taxon>PACMAD clade</taxon>
        <taxon>Panicoideae</taxon>
        <taxon>Panicodae</taxon>
        <taxon>Paniceae</taxon>
        <taxon>Panicinae</taxon>
        <taxon>Panicum</taxon>
        <taxon>Panicum sect. Panicum</taxon>
    </lineage>
</organism>
<evidence type="ECO:0000259" key="2">
    <source>
        <dbReference type="Pfam" id="PF00462"/>
    </source>
</evidence>
<dbReference type="CDD" id="cd03419">
    <property type="entry name" value="GRX_GRXh_1_2_like"/>
    <property type="match status" value="1"/>
</dbReference>
<dbReference type="GO" id="GO:0015038">
    <property type="term" value="F:glutathione disulfide oxidoreductase activity"/>
    <property type="evidence" value="ECO:0007669"/>
    <property type="project" value="TreeGrafter"/>
</dbReference>
<dbReference type="InterPro" id="IPR002109">
    <property type="entry name" value="Glutaredoxin"/>
</dbReference>
<dbReference type="PANTHER" id="PTHR45694">
    <property type="entry name" value="GLUTAREDOXIN 2"/>
    <property type="match status" value="1"/>
</dbReference>
<dbReference type="InterPro" id="IPR036249">
    <property type="entry name" value="Thioredoxin-like_sf"/>
</dbReference>
<gene>
    <name evidence="3" type="ORF">C2845_PM12G10250</name>
</gene>
<keyword evidence="1" id="KW-0732">Signal</keyword>
<name>A0A3L6QCU1_PANMI</name>
<dbReference type="SUPFAM" id="SSF52833">
    <property type="entry name" value="Thioredoxin-like"/>
    <property type="match status" value="1"/>
</dbReference>
<feature type="chain" id="PRO_5018044849" evidence="1">
    <location>
        <begin position="25"/>
        <end position="199"/>
    </location>
</feature>
<dbReference type="PANTHER" id="PTHR45694:SF4">
    <property type="entry name" value="GLUTAREDOXIN-C3"/>
    <property type="match status" value="1"/>
</dbReference>
<dbReference type="Pfam" id="PF00462">
    <property type="entry name" value="Glutaredoxin"/>
    <property type="match status" value="1"/>
</dbReference>
<dbReference type="GO" id="GO:0005737">
    <property type="term" value="C:cytoplasm"/>
    <property type="evidence" value="ECO:0007669"/>
    <property type="project" value="TreeGrafter"/>
</dbReference>
<dbReference type="OrthoDB" id="418495at2759"/>
<evidence type="ECO:0000256" key="1">
    <source>
        <dbReference type="SAM" id="SignalP"/>
    </source>
</evidence>
<dbReference type="AlphaFoldDB" id="A0A3L6QCU1"/>
<evidence type="ECO:0000313" key="4">
    <source>
        <dbReference type="Proteomes" id="UP000275267"/>
    </source>
</evidence>
<protein>
    <submittedName>
        <fullName evidence="3">Monothiol glutaredoxin-S6</fullName>
    </submittedName>
</protein>
<dbReference type="EMBL" id="PQIB02000012">
    <property type="protein sequence ID" value="RLM78149.1"/>
    <property type="molecule type" value="Genomic_DNA"/>
</dbReference>
<dbReference type="STRING" id="4540.A0A3L6QCU1"/>
<sequence length="199" mass="22240">MALARLAFAFPLFVLLAAAGFAAATRSPSAFVQNAIYSNRITIFSKTYCPHVCCRGEVISPLVVSILVFMTKNMDEPEFVSLSLGSSDCNQNFTPYTTIYMYMKPRCSVYSSIIYLSEHERYSIRAKHIFRDLKEDPYVVELDLREDGRDIQSVLLDLVGRHTVPQVFVNGQHVGGSDDTVNALSNGQLEKLLGKNQSQ</sequence>
<dbReference type="Proteomes" id="UP000275267">
    <property type="component" value="Unassembled WGS sequence"/>
</dbReference>
<dbReference type="Gene3D" id="3.40.30.10">
    <property type="entry name" value="Glutaredoxin"/>
    <property type="match status" value="1"/>
</dbReference>
<feature type="domain" description="Glutaredoxin" evidence="2">
    <location>
        <begin position="122"/>
        <end position="174"/>
    </location>
</feature>
<accession>A0A3L6QCU1</accession>
<dbReference type="GO" id="GO:0034599">
    <property type="term" value="P:cellular response to oxidative stress"/>
    <property type="evidence" value="ECO:0007669"/>
    <property type="project" value="TreeGrafter"/>
</dbReference>
<comment type="caution">
    <text evidence="3">The sequence shown here is derived from an EMBL/GenBank/DDBJ whole genome shotgun (WGS) entry which is preliminary data.</text>
</comment>
<keyword evidence="4" id="KW-1185">Reference proteome</keyword>
<feature type="signal peptide" evidence="1">
    <location>
        <begin position="1"/>
        <end position="24"/>
    </location>
</feature>
<evidence type="ECO:0000313" key="3">
    <source>
        <dbReference type="EMBL" id="RLM78149.1"/>
    </source>
</evidence>